<proteinExistence type="predicted"/>
<protein>
    <submittedName>
        <fullName evidence="1">Uncharacterized protein</fullName>
    </submittedName>
</protein>
<name>A0A2L2TBG7_9HYPO</name>
<dbReference type="Proteomes" id="UP000245910">
    <property type="component" value="Chromosome II"/>
</dbReference>
<reference evidence="2" key="1">
    <citation type="submission" date="2014-10" db="EMBL/GenBank/DDBJ databases">
        <authorList>
            <person name="King R."/>
        </authorList>
    </citation>
    <scope>NUCLEOTIDE SEQUENCE [LARGE SCALE GENOMIC DNA]</scope>
    <source>
        <strain evidence="2">A3/5</strain>
    </source>
</reference>
<accession>A0A2L2TBG7</accession>
<dbReference type="EMBL" id="LN649230">
    <property type="protein sequence ID" value="CEI60286.1"/>
    <property type="molecule type" value="Genomic_DNA"/>
</dbReference>
<evidence type="ECO:0000313" key="2">
    <source>
        <dbReference type="Proteomes" id="UP000245910"/>
    </source>
</evidence>
<keyword evidence="2" id="KW-1185">Reference proteome</keyword>
<dbReference type="AlphaFoldDB" id="A0A2L2TBG7"/>
<evidence type="ECO:0000313" key="1">
    <source>
        <dbReference type="EMBL" id="CEI60286.1"/>
    </source>
</evidence>
<sequence length="101" mass="11401">MAPSNTLVVESEISVNNLHKLEGKWKVVTREGISETEKQAYENIIKTVTTQPIREIDDLPIPSTWAEITALKILFKNDFLLSRHAAVAQELFARVEPSVEI</sequence>
<organism evidence="1 2">
    <name type="scientific">Fusarium venenatum</name>
    <dbReference type="NCBI Taxonomy" id="56646"/>
    <lineage>
        <taxon>Eukaryota</taxon>
        <taxon>Fungi</taxon>
        <taxon>Dikarya</taxon>
        <taxon>Ascomycota</taxon>
        <taxon>Pezizomycotina</taxon>
        <taxon>Sordariomycetes</taxon>
        <taxon>Hypocreomycetidae</taxon>
        <taxon>Hypocreales</taxon>
        <taxon>Nectriaceae</taxon>
        <taxon>Fusarium</taxon>
    </lineage>
</organism>